<accession>A0A9Q1FNK5</accession>
<organism evidence="2 3">
    <name type="scientific">Synaphobranchus kaupii</name>
    <name type="common">Kaup's arrowtooth eel</name>
    <dbReference type="NCBI Taxonomy" id="118154"/>
    <lineage>
        <taxon>Eukaryota</taxon>
        <taxon>Metazoa</taxon>
        <taxon>Chordata</taxon>
        <taxon>Craniata</taxon>
        <taxon>Vertebrata</taxon>
        <taxon>Euteleostomi</taxon>
        <taxon>Actinopterygii</taxon>
        <taxon>Neopterygii</taxon>
        <taxon>Teleostei</taxon>
        <taxon>Anguilliformes</taxon>
        <taxon>Synaphobranchidae</taxon>
        <taxon>Synaphobranchus</taxon>
    </lineage>
</organism>
<dbReference type="Proteomes" id="UP001152622">
    <property type="component" value="Chromosome 4"/>
</dbReference>
<reference evidence="2" key="1">
    <citation type="journal article" date="2023" name="Science">
        <title>Genome structures resolve the early diversification of teleost fishes.</title>
        <authorList>
            <person name="Parey E."/>
            <person name="Louis A."/>
            <person name="Montfort J."/>
            <person name="Bouchez O."/>
            <person name="Roques C."/>
            <person name="Iampietro C."/>
            <person name="Lluch J."/>
            <person name="Castinel A."/>
            <person name="Donnadieu C."/>
            <person name="Desvignes T."/>
            <person name="Floi Bucao C."/>
            <person name="Jouanno E."/>
            <person name="Wen M."/>
            <person name="Mejri S."/>
            <person name="Dirks R."/>
            <person name="Jansen H."/>
            <person name="Henkel C."/>
            <person name="Chen W.J."/>
            <person name="Zahm M."/>
            <person name="Cabau C."/>
            <person name="Klopp C."/>
            <person name="Thompson A.W."/>
            <person name="Robinson-Rechavi M."/>
            <person name="Braasch I."/>
            <person name="Lecointre G."/>
            <person name="Bobe J."/>
            <person name="Postlethwait J.H."/>
            <person name="Berthelot C."/>
            <person name="Roest Crollius H."/>
            <person name="Guiguen Y."/>
        </authorList>
    </citation>
    <scope>NUCLEOTIDE SEQUENCE</scope>
    <source>
        <strain evidence="2">WJC10195</strain>
    </source>
</reference>
<keyword evidence="3" id="KW-1185">Reference proteome</keyword>
<evidence type="ECO:0000256" key="1">
    <source>
        <dbReference type="SAM" id="MobiDB-lite"/>
    </source>
</evidence>
<feature type="region of interest" description="Disordered" evidence="1">
    <location>
        <begin position="49"/>
        <end position="70"/>
    </location>
</feature>
<name>A0A9Q1FNK5_SYNKA</name>
<protein>
    <submittedName>
        <fullName evidence="2">Uncharacterized protein</fullName>
    </submittedName>
</protein>
<proteinExistence type="predicted"/>
<sequence length="70" mass="7542">MRWPEKLGPSGEVNKQTQGVGENVRALHCRHVAQPSAVALLSGCAPTRQRPLSYQGPEESKHLRLALAGA</sequence>
<gene>
    <name evidence="2" type="ORF">SKAU_G00119500</name>
</gene>
<evidence type="ECO:0000313" key="3">
    <source>
        <dbReference type="Proteomes" id="UP001152622"/>
    </source>
</evidence>
<dbReference type="AlphaFoldDB" id="A0A9Q1FNK5"/>
<evidence type="ECO:0000313" key="2">
    <source>
        <dbReference type="EMBL" id="KAJ8363119.1"/>
    </source>
</evidence>
<comment type="caution">
    <text evidence="2">The sequence shown here is derived from an EMBL/GenBank/DDBJ whole genome shotgun (WGS) entry which is preliminary data.</text>
</comment>
<dbReference type="EMBL" id="JAINUF010000004">
    <property type="protein sequence ID" value="KAJ8363119.1"/>
    <property type="molecule type" value="Genomic_DNA"/>
</dbReference>